<reference evidence="2 3" key="1">
    <citation type="journal article" date="2015" name="Int. J. Syst. Evol. Microbiol.">
        <title>Revisiting Corynebacterium glyciniphilum (ex Kubota et al., 1972) sp. nov., nom. rev., isolated from putrefied banana.</title>
        <authorList>
            <person name="Al-Dilaimi A."/>
            <person name="Bednarz H."/>
            <person name="Lomker A."/>
            <person name="Niehaus K."/>
            <person name="Kalinowski J."/>
            <person name="Ruckert C."/>
        </authorList>
    </citation>
    <scope>NUCLEOTIDE SEQUENCE [LARGE SCALE GENOMIC DNA]</scope>
    <source>
        <strain evidence="2">AJ 3170</strain>
    </source>
</reference>
<dbReference type="Proteomes" id="UP000023703">
    <property type="component" value="Chromosome"/>
</dbReference>
<dbReference type="PANTHER" id="PTHR31270:SF1">
    <property type="entry name" value="GLUTAMINYL-PEPTIDE CYCLOTRANSFERASE"/>
    <property type="match status" value="1"/>
</dbReference>
<sequence length="280" mass="29988">MSPRVQSAPRGARTVSVLSVAMLALTMTGCSAAEDAEDAVSTVPVLTAEITDEHPFDSSSFTQGLEVMPEGDLLVSTGLNGESRIYRAPVDDATSPTVSDDLDERYFGEGATVHGDRVWQLTWKSGVAFARDADTLEVTDEASYDGEGWGLCSDGDRLVMSDGSPTLTFRDPTTFAPTDSVEVTLDGEPVDEINELECTGTGDERTVWANVWHSDRILRIDPATGDVTGVVDLDLPAGDRDGADVLNGIAENRADGAPDNSFLVTGKLWDTLYEVQFSEE</sequence>
<dbReference type="HOGENOM" id="CLU_060272_2_1_11"/>
<dbReference type="PANTHER" id="PTHR31270">
    <property type="entry name" value="GLUTAMINYL-PEPTIDE CYCLOTRANSFERASE"/>
    <property type="match status" value="1"/>
</dbReference>
<proteinExistence type="predicted"/>
<keyword evidence="2" id="KW-0012">Acyltransferase</keyword>
<protein>
    <submittedName>
        <fullName evidence="2">Putative glutamine cyclotransferase</fullName>
        <ecNumber evidence="2">2.3.2.5</ecNumber>
    </submittedName>
</protein>
<organism evidence="2 3">
    <name type="scientific">Corynebacterium glyciniphilum AJ 3170</name>
    <dbReference type="NCBI Taxonomy" id="1404245"/>
    <lineage>
        <taxon>Bacteria</taxon>
        <taxon>Bacillati</taxon>
        <taxon>Actinomycetota</taxon>
        <taxon>Actinomycetes</taxon>
        <taxon>Mycobacteriales</taxon>
        <taxon>Corynebacteriaceae</taxon>
        <taxon>Corynebacterium</taxon>
    </lineage>
</organism>
<accession>X5EC80</accession>
<keyword evidence="1" id="KW-0732">Signal</keyword>
<dbReference type="EMBL" id="CP006842">
    <property type="protein sequence ID" value="AHW65005.1"/>
    <property type="molecule type" value="Genomic_DNA"/>
</dbReference>
<keyword evidence="2" id="KW-0808">Transferase</keyword>
<dbReference type="RefSeq" id="WP_227590276.1">
    <property type="nucleotide sequence ID" value="NZ_CP006842.1"/>
</dbReference>
<dbReference type="AlphaFoldDB" id="X5EC80"/>
<keyword evidence="3" id="KW-1185">Reference proteome</keyword>
<dbReference type="Pfam" id="PF05096">
    <property type="entry name" value="Glu_cyclase_2"/>
    <property type="match status" value="1"/>
</dbReference>
<dbReference type="GO" id="GO:0016603">
    <property type="term" value="F:glutaminyl-peptide cyclotransferase activity"/>
    <property type="evidence" value="ECO:0007669"/>
    <property type="project" value="UniProtKB-EC"/>
</dbReference>
<evidence type="ECO:0000256" key="1">
    <source>
        <dbReference type="SAM" id="SignalP"/>
    </source>
</evidence>
<evidence type="ECO:0000313" key="2">
    <source>
        <dbReference type="EMBL" id="AHW65005.1"/>
    </source>
</evidence>
<feature type="signal peptide" evidence="1">
    <location>
        <begin position="1"/>
        <end position="32"/>
    </location>
</feature>
<dbReference type="KEGG" id="cgy:CGLY_12825"/>
<dbReference type="InterPro" id="IPR007788">
    <property type="entry name" value="QCT"/>
</dbReference>
<feature type="chain" id="PRO_5004954916" evidence="1">
    <location>
        <begin position="33"/>
        <end position="280"/>
    </location>
</feature>
<dbReference type="SUPFAM" id="SSF50969">
    <property type="entry name" value="YVTN repeat-like/Quinoprotein amine dehydrogenase"/>
    <property type="match status" value="1"/>
</dbReference>
<dbReference type="InterPro" id="IPR011044">
    <property type="entry name" value="Quino_amine_DH_bsu"/>
</dbReference>
<dbReference type="PROSITE" id="PS51257">
    <property type="entry name" value="PROKAR_LIPOPROTEIN"/>
    <property type="match status" value="1"/>
</dbReference>
<dbReference type="STRING" id="1404245.CGLY_12825"/>
<evidence type="ECO:0000313" key="3">
    <source>
        <dbReference type="Proteomes" id="UP000023703"/>
    </source>
</evidence>
<name>X5EC80_9CORY</name>
<gene>
    <name evidence="2" type="ORF">CGLY_12825</name>
</gene>
<dbReference type="EC" id="2.3.2.5" evidence="2"/>
<dbReference type="eggNOG" id="COG3823">
    <property type="taxonomic scope" value="Bacteria"/>
</dbReference>